<dbReference type="Pfam" id="PF01131">
    <property type="entry name" value="Topoisom_bac"/>
    <property type="match status" value="1"/>
</dbReference>
<dbReference type="GO" id="GO:0046872">
    <property type="term" value="F:metal ion binding"/>
    <property type="evidence" value="ECO:0007669"/>
    <property type="project" value="UniProtKB-KW"/>
</dbReference>
<dbReference type="SUPFAM" id="SSF56712">
    <property type="entry name" value="Prokaryotic type I DNA topoisomerase"/>
    <property type="match status" value="1"/>
</dbReference>
<evidence type="ECO:0000256" key="7">
    <source>
        <dbReference type="ARBA" id="ARBA00023235"/>
    </source>
</evidence>
<evidence type="ECO:0000256" key="8">
    <source>
        <dbReference type="ARBA" id="ARBA00030003"/>
    </source>
</evidence>
<keyword evidence="6" id="KW-0238">DNA-binding</keyword>
<dbReference type="InterPro" id="IPR025589">
    <property type="entry name" value="Toprim_C_rpt"/>
</dbReference>
<feature type="domain" description="Topo IA-type catalytic" evidence="13">
    <location>
        <begin position="147"/>
        <end position="572"/>
    </location>
</feature>
<evidence type="ECO:0000256" key="2">
    <source>
        <dbReference type="ARBA" id="ARBA00009446"/>
    </source>
</evidence>
<dbReference type="SMART" id="SM00437">
    <property type="entry name" value="TOP1Ac"/>
    <property type="match status" value="1"/>
</dbReference>
<dbReference type="PANTHER" id="PTHR11390:SF21">
    <property type="entry name" value="DNA TOPOISOMERASE 3-ALPHA"/>
    <property type="match status" value="1"/>
</dbReference>
<dbReference type="GO" id="GO:0003917">
    <property type="term" value="F:DNA topoisomerase type I (single strand cut, ATP-independent) activity"/>
    <property type="evidence" value="ECO:0007669"/>
    <property type="project" value="UniProtKB-EC"/>
</dbReference>
<evidence type="ECO:0000256" key="11">
    <source>
        <dbReference type="ARBA" id="ARBA00032877"/>
    </source>
</evidence>
<evidence type="ECO:0000256" key="9">
    <source>
        <dbReference type="ARBA" id="ARBA00031985"/>
    </source>
</evidence>
<dbReference type="PANTHER" id="PTHR11390">
    <property type="entry name" value="PROKARYOTIC DNA TOPOISOMERASE"/>
    <property type="match status" value="1"/>
</dbReference>
<evidence type="ECO:0000313" key="15">
    <source>
        <dbReference type="Proteomes" id="UP000316562"/>
    </source>
</evidence>
<evidence type="ECO:0000256" key="5">
    <source>
        <dbReference type="ARBA" id="ARBA00023029"/>
    </source>
</evidence>
<dbReference type="Proteomes" id="UP000316562">
    <property type="component" value="Unassembled WGS sequence"/>
</dbReference>
<dbReference type="CDD" id="cd00186">
    <property type="entry name" value="TOP1Ac"/>
    <property type="match status" value="1"/>
</dbReference>
<dbReference type="CDD" id="cd03362">
    <property type="entry name" value="TOPRIM_TopoIA_TopoIII"/>
    <property type="match status" value="1"/>
</dbReference>
<evidence type="ECO:0000259" key="13">
    <source>
        <dbReference type="PROSITE" id="PS52039"/>
    </source>
</evidence>
<dbReference type="NCBIfam" id="NF005829">
    <property type="entry name" value="PRK07726.1"/>
    <property type="match status" value="1"/>
</dbReference>
<dbReference type="NCBIfam" id="TIGR01056">
    <property type="entry name" value="topB"/>
    <property type="match status" value="1"/>
</dbReference>
<comment type="similarity">
    <text evidence="2">Belongs to the type IA topoisomerase family.</text>
</comment>
<dbReference type="PROSITE" id="PS50880">
    <property type="entry name" value="TOPRIM"/>
    <property type="match status" value="1"/>
</dbReference>
<dbReference type="GO" id="GO:0006265">
    <property type="term" value="P:DNA topological change"/>
    <property type="evidence" value="ECO:0007669"/>
    <property type="project" value="InterPro"/>
</dbReference>
<sequence length="675" mass="75425">MKLIIAEKPSVAKAVASFLGSSVRGNGYFETKDYTITFCYGHVLEQLGPKEYLGRPVNINDAPLIPDKWRLKVKESASVQFKIIKSLIAKASEIINLGDPDREGQLLVDELIEYCGYKGPVKRLWLNALDDESVANSFKKLEDNSKYINFKNCALARQRLDWLIGLNASIVATKKTNQLLSIGRVQTPTLSLIVERDLKIENFKPQDFYEVFVDIEHAKPFTVKWIKGDIKTDEENRITDKQAAEKLAGLVKNTAGKVINFESKKGTSKAPNPYNLAKLTKDASANFGFSADTTLKLAQSLYERAFATYPRVDSEYLPEEQFAGSKKILMNFNLPKIIDFTKKHPAWNTKKVDAHHAIIPTVKKAAGLSEDEQNLYNLIANRFINLFMPEQEFITKLIEMDIKNNIFSAKKKIITNPGWSDEKSQDDLPNVKINDILNTAGSRMESKQTTPPVRFTDGTLIAAMANIHKYAEDDKDIEILKEIKGIGTSATRANIIETLIKRGYIERQKKNLISVDLGRKLISDLKGGENIKLLTSAHLTADMEEELKLIEKGEKTIDEILNKGIATTNELTASLKSLPFSIKGVPYNNPNAQVIGKCGCGGDITEFSKGYKCVKCGAIVWKEFSGKKLSIRTAVSLLNNKTVSLKGFTSKAGKKYDAVLRYDFDAKKIAFVNNK</sequence>
<dbReference type="InterPro" id="IPR013824">
    <property type="entry name" value="Topo_IA_cen_sub1"/>
</dbReference>
<dbReference type="Pfam" id="PF13342">
    <property type="entry name" value="Toprim_Crpt"/>
    <property type="match status" value="1"/>
</dbReference>
<proteinExistence type="inferred from homology"/>
<dbReference type="Gene3D" id="1.10.290.10">
    <property type="entry name" value="Topoisomerase I, domain 4"/>
    <property type="match status" value="1"/>
</dbReference>
<keyword evidence="4" id="KW-0479">Metal-binding</keyword>
<evidence type="ECO:0000256" key="3">
    <source>
        <dbReference type="ARBA" id="ARBA00012891"/>
    </source>
</evidence>
<keyword evidence="7 14" id="KW-0413">Isomerase</keyword>
<evidence type="ECO:0000256" key="6">
    <source>
        <dbReference type="ARBA" id="ARBA00023125"/>
    </source>
</evidence>
<dbReference type="Gene3D" id="2.70.20.10">
    <property type="entry name" value="Topoisomerase I, domain 3"/>
    <property type="match status" value="1"/>
</dbReference>
<dbReference type="EMBL" id="SGBC01000004">
    <property type="protein sequence ID" value="RZD15728.1"/>
    <property type="molecule type" value="Genomic_DNA"/>
</dbReference>
<dbReference type="InterPro" id="IPR000380">
    <property type="entry name" value="Topo_IA"/>
</dbReference>
<dbReference type="GO" id="GO:0003677">
    <property type="term" value="F:DNA binding"/>
    <property type="evidence" value="ECO:0007669"/>
    <property type="project" value="UniProtKB-KW"/>
</dbReference>
<dbReference type="InterPro" id="IPR034144">
    <property type="entry name" value="TOPRIM_TopoIII"/>
</dbReference>
<feature type="domain" description="Toprim" evidence="12">
    <location>
        <begin position="1"/>
        <end position="130"/>
    </location>
</feature>
<dbReference type="InterPro" id="IPR013825">
    <property type="entry name" value="Topo_IA_cen_sub2"/>
</dbReference>
<dbReference type="GO" id="GO:0043597">
    <property type="term" value="C:cytoplasmic replication fork"/>
    <property type="evidence" value="ECO:0007669"/>
    <property type="project" value="TreeGrafter"/>
</dbReference>
<dbReference type="PRINTS" id="PR00417">
    <property type="entry name" value="PRTPISMRASEI"/>
</dbReference>
<dbReference type="PROSITE" id="PS52039">
    <property type="entry name" value="TOPO_IA_2"/>
    <property type="match status" value="1"/>
</dbReference>
<accession>A0A519BEP8</accession>
<dbReference type="Pfam" id="PF01751">
    <property type="entry name" value="Toprim"/>
    <property type="match status" value="1"/>
</dbReference>
<dbReference type="InterPro" id="IPR005738">
    <property type="entry name" value="TopoIII"/>
</dbReference>
<name>A0A519BEP8_ACIG2</name>
<dbReference type="SMART" id="SM00436">
    <property type="entry name" value="TOP1Bc"/>
    <property type="match status" value="1"/>
</dbReference>
<dbReference type="Gene3D" id="1.10.460.10">
    <property type="entry name" value="Topoisomerase I, domain 2"/>
    <property type="match status" value="1"/>
</dbReference>
<dbReference type="InterPro" id="IPR013826">
    <property type="entry name" value="Topo_IA_cen_sub3"/>
</dbReference>
<comment type="caution">
    <text evidence="14">The sequence shown here is derived from an EMBL/GenBank/DDBJ whole genome shotgun (WGS) entry which is preliminary data.</text>
</comment>
<evidence type="ECO:0000259" key="12">
    <source>
        <dbReference type="PROSITE" id="PS50880"/>
    </source>
</evidence>
<keyword evidence="5" id="KW-0799">Topoisomerase</keyword>
<organism evidence="14 15">
    <name type="scientific">Acididesulfobacter guangdongensis</name>
    <dbReference type="NCBI Taxonomy" id="2597225"/>
    <lineage>
        <taxon>Bacteria</taxon>
        <taxon>Deltaproteobacteria</taxon>
        <taxon>Candidatus Acidulodesulfobacterales</taxon>
        <taxon>Candidatus Acididesulfobacter</taxon>
    </lineage>
</organism>
<dbReference type="InterPro" id="IPR023405">
    <property type="entry name" value="Topo_IA_core_domain"/>
</dbReference>
<dbReference type="InterPro" id="IPR003602">
    <property type="entry name" value="Topo_IA_DNA-bd_dom"/>
</dbReference>
<dbReference type="EC" id="5.6.2.1" evidence="3"/>
<dbReference type="InterPro" id="IPR006171">
    <property type="entry name" value="TOPRIM_dom"/>
</dbReference>
<evidence type="ECO:0000256" key="10">
    <source>
        <dbReference type="ARBA" id="ARBA00032235"/>
    </source>
</evidence>
<evidence type="ECO:0000313" key="14">
    <source>
        <dbReference type="EMBL" id="RZD15728.1"/>
    </source>
</evidence>
<gene>
    <name evidence="14" type="ORF">EVJ46_09415</name>
</gene>
<comment type="catalytic activity">
    <reaction evidence="1">
        <text>ATP-independent breakage of single-stranded DNA, followed by passage and rejoining.</text>
        <dbReference type="EC" id="5.6.2.1"/>
    </reaction>
</comment>
<dbReference type="GO" id="GO:0006281">
    <property type="term" value="P:DNA repair"/>
    <property type="evidence" value="ECO:0007669"/>
    <property type="project" value="TreeGrafter"/>
</dbReference>
<protein>
    <recommendedName>
        <fullName evidence="3">DNA topoisomerase</fullName>
        <ecNumber evidence="3">5.6.2.1</ecNumber>
    </recommendedName>
    <alternativeName>
        <fullName evidence="11">Omega-protein</fullName>
    </alternativeName>
    <alternativeName>
        <fullName evidence="10">Relaxing enzyme</fullName>
    </alternativeName>
    <alternativeName>
        <fullName evidence="8">Swivelase</fullName>
    </alternativeName>
    <alternativeName>
        <fullName evidence="9">Untwisting enzyme</fullName>
    </alternativeName>
</protein>
<evidence type="ECO:0000256" key="4">
    <source>
        <dbReference type="ARBA" id="ARBA00022723"/>
    </source>
</evidence>
<dbReference type="SMART" id="SM00493">
    <property type="entry name" value="TOPRIM"/>
    <property type="match status" value="1"/>
</dbReference>
<dbReference type="Gene3D" id="3.40.50.140">
    <property type="match status" value="1"/>
</dbReference>
<dbReference type="InterPro" id="IPR003601">
    <property type="entry name" value="Topo_IA_2"/>
</dbReference>
<dbReference type="InterPro" id="IPR013497">
    <property type="entry name" value="Topo_IA_cen"/>
</dbReference>
<evidence type="ECO:0000256" key="1">
    <source>
        <dbReference type="ARBA" id="ARBA00000213"/>
    </source>
</evidence>
<dbReference type="GO" id="GO:0006310">
    <property type="term" value="P:DNA recombination"/>
    <property type="evidence" value="ECO:0007669"/>
    <property type="project" value="TreeGrafter"/>
</dbReference>
<reference evidence="14 15" key="1">
    <citation type="journal article" date="2019" name="ISME J.">
        <title>Insights into ecological role of a new deltaproteobacterial order Candidatus Acidulodesulfobacterales by metagenomics and metatranscriptomics.</title>
        <authorList>
            <person name="Tan S."/>
            <person name="Liu J."/>
            <person name="Fang Y."/>
            <person name="Hedlund B.P."/>
            <person name="Lian Z.H."/>
            <person name="Huang L.Y."/>
            <person name="Li J.T."/>
            <person name="Huang L.N."/>
            <person name="Li W.J."/>
            <person name="Jiang H.C."/>
            <person name="Dong H.L."/>
            <person name="Shu W.S."/>
        </authorList>
    </citation>
    <scope>NUCLEOTIDE SEQUENCE [LARGE SCALE GENOMIC DNA]</scope>
    <source>
        <strain evidence="14">AP2</strain>
    </source>
</reference>
<dbReference type="AlphaFoldDB" id="A0A519BEP8"/>